<dbReference type="GO" id="GO:0006355">
    <property type="term" value="P:regulation of DNA-templated transcription"/>
    <property type="evidence" value="ECO:0007669"/>
    <property type="project" value="InterPro"/>
</dbReference>
<dbReference type="InterPro" id="IPR000792">
    <property type="entry name" value="Tscrpt_reg_LuxR_C"/>
</dbReference>
<gene>
    <name evidence="4" type="ORF">Pflav_038250</name>
</gene>
<feature type="domain" description="HTH luxR-type" evidence="3">
    <location>
        <begin position="693"/>
        <end position="755"/>
    </location>
</feature>
<dbReference type="AlphaFoldDB" id="A0A6F8XUB4"/>
<dbReference type="GO" id="GO:0004016">
    <property type="term" value="F:adenylate cyclase activity"/>
    <property type="evidence" value="ECO:0007669"/>
    <property type="project" value="TreeGrafter"/>
</dbReference>
<dbReference type="SUPFAM" id="SSF46894">
    <property type="entry name" value="C-terminal effector domain of the bipartite response regulators"/>
    <property type="match status" value="1"/>
</dbReference>
<dbReference type="InterPro" id="IPR036388">
    <property type="entry name" value="WH-like_DNA-bd_sf"/>
</dbReference>
<reference evidence="4 5" key="2">
    <citation type="submission" date="2020-03" db="EMBL/GenBank/DDBJ databases">
        <authorList>
            <person name="Ichikawa N."/>
            <person name="Kimura A."/>
            <person name="Kitahashi Y."/>
            <person name="Uohara A."/>
        </authorList>
    </citation>
    <scope>NUCLEOTIDE SEQUENCE [LARGE SCALE GENOMIC DNA]</scope>
    <source>
        <strain evidence="4 5">NBRC 107702</strain>
    </source>
</reference>
<proteinExistence type="predicted"/>
<dbReference type="Gene3D" id="1.10.10.10">
    <property type="entry name" value="Winged helix-like DNA-binding domain superfamily/Winged helix DNA-binding domain"/>
    <property type="match status" value="1"/>
</dbReference>
<dbReference type="InterPro" id="IPR016032">
    <property type="entry name" value="Sig_transdc_resp-reg_C-effctor"/>
</dbReference>
<evidence type="ECO:0000259" key="3">
    <source>
        <dbReference type="PROSITE" id="PS50043"/>
    </source>
</evidence>
<keyword evidence="5" id="KW-1185">Reference proteome</keyword>
<name>A0A6F8XUB4_9ACTN</name>
<evidence type="ECO:0000256" key="1">
    <source>
        <dbReference type="ARBA" id="ARBA00022741"/>
    </source>
</evidence>
<dbReference type="RefSeq" id="WP_173037200.1">
    <property type="nucleotide sequence ID" value="NZ_AP022870.1"/>
</dbReference>
<dbReference type="Pfam" id="PF00196">
    <property type="entry name" value="GerE"/>
    <property type="match status" value="1"/>
</dbReference>
<protein>
    <submittedName>
        <fullName evidence="4">LuxR family transcriptional regulator</fullName>
    </submittedName>
</protein>
<dbReference type="GO" id="GO:0003677">
    <property type="term" value="F:DNA binding"/>
    <property type="evidence" value="ECO:0007669"/>
    <property type="project" value="InterPro"/>
</dbReference>
<keyword evidence="2" id="KW-0067">ATP-binding</keyword>
<dbReference type="PANTHER" id="PTHR16305:SF35">
    <property type="entry name" value="TRANSCRIPTIONAL ACTIVATOR DOMAIN"/>
    <property type="match status" value="1"/>
</dbReference>
<dbReference type="CDD" id="cd06170">
    <property type="entry name" value="LuxR_C_like"/>
    <property type="match status" value="1"/>
</dbReference>
<evidence type="ECO:0000313" key="4">
    <source>
        <dbReference type="EMBL" id="BCB77415.1"/>
    </source>
</evidence>
<sequence length="755" mass="79925">MVLGVDDAHLLDDPSAAVVAHLVAERLAFAVLTLRTGEPVPDAVTDLWKQERAERLDLAGLPAADVDQLLDRALPGQVDGLTRRRMTEAAAGNPLALRELVHGGLSGGALRTRYGVWRLDPGFKPRTQVTELVAQRLVRLDAQTRVVVELVAEGEPVSLPTLERLADAAAIRAAEDSGLVVVNRSGARVEARLAHPLYGEVLRAGLPLTRARMVRRRLAEALLATPMRRRGDALRAAQWQVDGGAVTRPDVVRLGARQAIGWSDLALAERLARAARGAEPGTEADVLLAEILEYRGKSAEAIALLSDEPPPETPDPVMWAVTRAETLYWGLGSAAAAERVLAGRGDLADGTLSWILMFDGRCAEALDAASRVFDRADAHPQGVIWATAGGTAAAGFLGQLSRSAAIRERGLPVAAAYREPMPWGVYEIEIADCLAHLAAGDLLRAGAVADRGYRQAVEAGVPMMVSGWALFGGLVAASRGHLDASGALLREAVAGFEENDTFRFRRHCAAALAEVTALGGDPDEAGRWLAEAEGAGSGPNRVFWPWLELSRAWVAMSQGAQADAVAAARRAADLARDTGLPTVEAAALYDAGRLGGRVDRRRLDALAAALGTPFAEALALAGQGLARGDGAPLARAADAFENLGHDLLAAEAGAAAGRLLRRVGRRGQAHLVRGRSAAPRARCATARTPLLVNDEVAELLTAREREVVLLAAHHSSRHIAERLGLEVKTVNNHLARAYAKLGVSSRAEVRALLDT</sequence>
<dbReference type="PROSITE" id="PS50043">
    <property type="entry name" value="HTH_LUXR_2"/>
    <property type="match status" value="1"/>
</dbReference>
<evidence type="ECO:0000256" key="2">
    <source>
        <dbReference type="ARBA" id="ARBA00022840"/>
    </source>
</evidence>
<reference evidence="4 5" key="1">
    <citation type="submission" date="2020-03" db="EMBL/GenBank/DDBJ databases">
        <title>Whole genome shotgun sequence of Phytohabitans flavus NBRC 107702.</title>
        <authorList>
            <person name="Komaki H."/>
            <person name="Tamura T."/>
        </authorList>
    </citation>
    <scope>NUCLEOTIDE SEQUENCE [LARGE SCALE GENOMIC DNA]</scope>
    <source>
        <strain evidence="4 5">NBRC 107702</strain>
    </source>
</reference>
<accession>A0A6F8XUB4</accession>
<dbReference type="Proteomes" id="UP000502508">
    <property type="component" value="Chromosome"/>
</dbReference>
<dbReference type="GO" id="GO:0005524">
    <property type="term" value="F:ATP binding"/>
    <property type="evidence" value="ECO:0007669"/>
    <property type="project" value="UniProtKB-KW"/>
</dbReference>
<evidence type="ECO:0000313" key="5">
    <source>
        <dbReference type="Proteomes" id="UP000502508"/>
    </source>
</evidence>
<keyword evidence="1" id="KW-0547">Nucleotide-binding</keyword>
<dbReference type="SMART" id="SM00421">
    <property type="entry name" value="HTH_LUXR"/>
    <property type="match status" value="1"/>
</dbReference>
<dbReference type="KEGG" id="pfla:Pflav_038250"/>
<dbReference type="GO" id="GO:0005737">
    <property type="term" value="C:cytoplasm"/>
    <property type="evidence" value="ECO:0007669"/>
    <property type="project" value="TreeGrafter"/>
</dbReference>
<dbReference type="EMBL" id="AP022870">
    <property type="protein sequence ID" value="BCB77415.1"/>
    <property type="molecule type" value="Genomic_DNA"/>
</dbReference>
<organism evidence="4 5">
    <name type="scientific">Phytohabitans flavus</name>
    <dbReference type="NCBI Taxonomy" id="1076124"/>
    <lineage>
        <taxon>Bacteria</taxon>
        <taxon>Bacillati</taxon>
        <taxon>Actinomycetota</taxon>
        <taxon>Actinomycetes</taxon>
        <taxon>Micromonosporales</taxon>
        <taxon>Micromonosporaceae</taxon>
    </lineage>
</organism>
<dbReference type="PANTHER" id="PTHR16305">
    <property type="entry name" value="TESTICULAR SOLUBLE ADENYLYL CYCLASE"/>
    <property type="match status" value="1"/>
</dbReference>